<organism evidence="1 2">
    <name type="scientific">Rhinolophus ferrumequinum</name>
    <name type="common">Greater horseshoe bat</name>
    <dbReference type="NCBI Taxonomy" id="59479"/>
    <lineage>
        <taxon>Eukaryota</taxon>
        <taxon>Metazoa</taxon>
        <taxon>Chordata</taxon>
        <taxon>Craniata</taxon>
        <taxon>Vertebrata</taxon>
        <taxon>Euteleostomi</taxon>
        <taxon>Mammalia</taxon>
        <taxon>Eutheria</taxon>
        <taxon>Laurasiatheria</taxon>
        <taxon>Chiroptera</taxon>
        <taxon>Yinpterochiroptera</taxon>
        <taxon>Rhinolophoidea</taxon>
        <taxon>Rhinolophidae</taxon>
        <taxon>Rhinolophinae</taxon>
        <taxon>Rhinolophus</taxon>
    </lineage>
</organism>
<reference evidence="1 2" key="1">
    <citation type="journal article" date="2015" name="Annu Rev Anim Biosci">
        <title>The Genome 10K Project: a way forward.</title>
        <authorList>
            <person name="Koepfli K.P."/>
            <person name="Paten B."/>
            <person name="O'Brien S.J."/>
            <person name="Koepfli K.P."/>
            <person name="Paten B."/>
            <person name="Antunes A."/>
            <person name="Belov K."/>
            <person name="Bustamante C."/>
            <person name="Castoe T.A."/>
            <person name="Clawson H."/>
            <person name="Crawford A.J."/>
            <person name="Diekhans M."/>
            <person name="Distel D."/>
            <person name="Durbin R."/>
            <person name="Earl D."/>
            <person name="Fujita M.K."/>
            <person name="Gamble T."/>
            <person name="Georges A."/>
            <person name="Gemmell N."/>
            <person name="Gilbert M.T."/>
            <person name="Graves J.M."/>
            <person name="Green R.E."/>
            <person name="Hickey G."/>
            <person name="Jarvis E.D."/>
            <person name="Johnson W."/>
            <person name="Komissarov A."/>
            <person name="Korf I."/>
            <person name="Kuhn R."/>
            <person name="Larkin D.M."/>
            <person name="Lewin H."/>
            <person name="Lopez J.V."/>
            <person name="Ma J."/>
            <person name="Marques-Bonet T."/>
            <person name="Miller W."/>
            <person name="Murphy R."/>
            <person name="Pevzner P."/>
            <person name="Shapiro B."/>
            <person name="Steiner C."/>
            <person name="Tamazian G."/>
            <person name="Venkatesh B."/>
            <person name="Wang J."/>
            <person name="Wayne R."/>
            <person name="Wiley E."/>
            <person name="Yang H."/>
            <person name="Zhang G."/>
            <person name="Haussler D."/>
            <person name="Ryder O."/>
            <person name="O'Brien S.J."/>
        </authorList>
    </citation>
    <scope>NUCLEOTIDE SEQUENCE</scope>
</reference>
<dbReference type="AlphaFoldDB" id="A0A671DXD6"/>
<name>A0A671DXD6_RHIFE</name>
<reference evidence="1 2" key="2">
    <citation type="journal article" date="2018" name="Annu Rev Anim Biosci">
        <title>Bat Biology, Genomes, and the Bat1K Project: To Generate Chromosome-Level Genomes for All Living Bat Species.</title>
        <authorList>
            <person name="Teeling E.C."/>
            <person name="Vernes S.C."/>
            <person name="Davalos L.M."/>
            <person name="Ray D.A."/>
            <person name="Gilbert M.T.P."/>
            <person name="Myers E."/>
        </authorList>
    </citation>
    <scope>NUCLEOTIDE SEQUENCE</scope>
</reference>
<evidence type="ECO:0000313" key="1">
    <source>
        <dbReference type="Ensembl" id="ENSRFEP00010004038.1"/>
    </source>
</evidence>
<dbReference type="InParanoid" id="A0A671DXD6"/>
<proteinExistence type="predicted"/>
<dbReference type="Proteomes" id="UP000472240">
    <property type="component" value="Chromosome 5"/>
</dbReference>
<reference evidence="2" key="3">
    <citation type="submission" date="2018-12" db="EMBL/GenBank/DDBJ databases">
        <title>G10K-VGP greater horseshoe bat female genome, primary haplotype.</title>
        <authorList>
            <person name="Teeling E."/>
            <person name="Myers G."/>
            <person name="Vernes S."/>
            <person name="Pippel M."/>
            <person name="Winkler S."/>
            <person name="Fedrigo O."/>
            <person name="Rhie A."/>
            <person name="Koren S."/>
            <person name="Phillippy A."/>
            <person name="Lewin H."/>
            <person name="Damas J."/>
            <person name="Howe K."/>
            <person name="Mountcastle J."/>
            <person name="Jarvis E.D."/>
        </authorList>
    </citation>
    <scope>NUCLEOTIDE SEQUENCE [LARGE SCALE GENOMIC DNA]</scope>
</reference>
<dbReference type="Ensembl" id="ENSRFET00010004426.1">
    <property type="protein sequence ID" value="ENSRFEP00010004038.1"/>
    <property type="gene ID" value="ENSRFEG00010002832.1"/>
</dbReference>
<accession>A0A671DXD6</accession>
<reference evidence="1" key="5">
    <citation type="submission" date="2025-09" db="UniProtKB">
        <authorList>
            <consortium name="Ensembl"/>
        </authorList>
    </citation>
    <scope>IDENTIFICATION</scope>
</reference>
<reference evidence="1" key="4">
    <citation type="submission" date="2025-08" db="UniProtKB">
        <authorList>
            <consortium name="Ensembl"/>
        </authorList>
    </citation>
    <scope>IDENTIFICATION</scope>
</reference>
<evidence type="ECO:0000313" key="2">
    <source>
        <dbReference type="Proteomes" id="UP000472240"/>
    </source>
</evidence>
<keyword evidence="2" id="KW-1185">Reference proteome</keyword>
<protein>
    <submittedName>
        <fullName evidence="1">Uncharacterized protein</fullName>
    </submittedName>
</protein>
<sequence>PTHIPGKGSSCLPFPLSRLVFPSGIYIFIWLDPSLNLCSNVTFSVRSLLTTQERNVLFLFSS</sequence>